<reference evidence="1" key="1">
    <citation type="submission" date="2023-03" db="EMBL/GenBank/DDBJ databases">
        <title>MT1 and MT2 Draft Genomes of Novel Species.</title>
        <authorList>
            <person name="Venkateswaran K."/>
        </authorList>
    </citation>
    <scope>NUCLEOTIDE SEQUENCE</scope>
    <source>
        <strain evidence="1">F6_3S_P_1C</strain>
    </source>
</reference>
<evidence type="ECO:0000313" key="2">
    <source>
        <dbReference type="Proteomes" id="UP001174205"/>
    </source>
</evidence>
<name>A0ABT8J719_9BACL</name>
<keyword evidence="2" id="KW-1185">Reference proteome</keyword>
<proteinExistence type="predicted"/>
<sequence length="40" mass="4117">MLDKAHGSVWVVSGLPHRADEVATGNGLQVADIKSTAGEV</sequence>
<evidence type="ECO:0000313" key="1">
    <source>
        <dbReference type="EMBL" id="MDN4600810.1"/>
    </source>
</evidence>
<dbReference type="RefSeq" id="WP_301245511.1">
    <property type="nucleotide sequence ID" value="NZ_JAROCD010000003.1"/>
</dbReference>
<comment type="caution">
    <text evidence="1">The sequence shown here is derived from an EMBL/GenBank/DDBJ whole genome shotgun (WGS) entry which is preliminary data.</text>
</comment>
<dbReference type="EMBL" id="JAROCD010000003">
    <property type="protein sequence ID" value="MDN4600810.1"/>
    <property type="molecule type" value="Genomic_DNA"/>
</dbReference>
<dbReference type="Proteomes" id="UP001174205">
    <property type="component" value="Unassembled WGS sequence"/>
</dbReference>
<accession>A0ABT8J719</accession>
<organism evidence="1 2">
    <name type="scientific">Paenibacillus vandeheii</name>
    <dbReference type="NCBI Taxonomy" id="3035917"/>
    <lineage>
        <taxon>Bacteria</taxon>
        <taxon>Bacillati</taxon>
        <taxon>Bacillota</taxon>
        <taxon>Bacilli</taxon>
        <taxon>Bacillales</taxon>
        <taxon>Paenibacillaceae</taxon>
        <taxon>Paenibacillus</taxon>
    </lineage>
</organism>
<gene>
    <name evidence="1" type="ORF">P5G61_06200</name>
</gene>
<protein>
    <submittedName>
        <fullName evidence="1">Uncharacterized protein</fullName>
    </submittedName>
</protein>